<feature type="compositionally biased region" description="Polar residues" evidence="9">
    <location>
        <begin position="493"/>
        <end position="509"/>
    </location>
</feature>
<feature type="region of interest" description="Disordered" evidence="9">
    <location>
        <begin position="467"/>
        <end position="510"/>
    </location>
</feature>
<evidence type="ECO:0000256" key="1">
    <source>
        <dbReference type="ARBA" id="ARBA00000707"/>
    </source>
</evidence>
<evidence type="ECO:0000256" key="2">
    <source>
        <dbReference type="ARBA" id="ARBA00004604"/>
    </source>
</evidence>
<evidence type="ECO:0000256" key="4">
    <source>
        <dbReference type="ARBA" id="ARBA00022670"/>
    </source>
</evidence>
<evidence type="ECO:0000256" key="8">
    <source>
        <dbReference type="RuleBase" id="RU366025"/>
    </source>
</evidence>
<feature type="compositionally biased region" description="Basic residues" evidence="9">
    <location>
        <begin position="849"/>
        <end position="866"/>
    </location>
</feature>
<keyword evidence="7 8" id="KW-0788">Thiol protease</keyword>
<dbReference type="PANTHER" id="PTHR24006">
    <property type="entry name" value="UBIQUITIN CARBOXYL-TERMINAL HYDROLASE"/>
    <property type="match status" value="1"/>
</dbReference>
<dbReference type="GO" id="GO:0004843">
    <property type="term" value="F:cysteine-type deubiquitinase activity"/>
    <property type="evidence" value="ECO:0007669"/>
    <property type="project" value="UniProtKB-UniRule"/>
</dbReference>
<gene>
    <name evidence="11" type="ORF">LNINA_LOCUS15074</name>
</gene>
<feature type="compositionally biased region" description="Basic and acidic residues" evidence="9">
    <location>
        <begin position="693"/>
        <end position="706"/>
    </location>
</feature>
<comment type="caution">
    <text evidence="11">The sequence shown here is derived from an EMBL/GenBank/DDBJ whole genome shotgun (WGS) entry which is preliminary data.</text>
</comment>
<evidence type="ECO:0000256" key="3">
    <source>
        <dbReference type="ARBA" id="ARBA00009085"/>
    </source>
</evidence>
<evidence type="ECO:0000259" key="10">
    <source>
        <dbReference type="PROSITE" id="PS50235"/>
    </source>
</evidence>
<dbReference type="GO" id="GO:0005730">
    <property type="term" value="C:nucleolus"/>
    <property type="evidence" value="ECO:0007669"/>
    <property type="project" value="UniProtKB-SubCell"/>
</dbReference>
<dbReference type="InterPro" id="IPR050164">
    <property type="entry name" value="Peptidase_C19"/>
</dbReference>
<dbReference type="EC" id="3.4.19.12" evidence="8"/>
<feature type="region of interest" description="Disordered" evidence="9">
    <location>
        <begin position="674"/>
        <end position="756"/>
    </location>
</feature>
<feature type="compositionally biased region" description="Basic and acidic residues" evidence="9">
    <location>
        <begin position="90"/>
        <end position="100"/>
    </location>
</feature>
<keyword evidence="4 8" id="KW-0645">Protease</keyword>
<feature type="compositionally biased region" description="Basic and acidic residues" evidence="9">
    <location>
        <begin position="628"/>
        <end position="651"/>
    </location>
</feature>
<name>A0AAV1K556_9NEOP</name>
<dbReference type="GO" id="GO:0005829">
    <property type="term" value="C:cytosol"/>
    <property type="evidence" value="ECO:0007669"/>
    <property type="project" value="TreeGrafter"/>
</dbReference>
<dbReference type="SUPFAM" id="SSF54001">
    <property type="entry name" value="Cysteine proteinases"/>
    <property type="match status" value="1"/>
</dbReference>
<feature type="compositionally biased region" description="Polar residues" evidence="9">
    <location>
        <begin position="601"/>
        <end position="617"/>
    </location>
</feature>
<dbReference type="GO" id="GO:0016579">
    <property type="term" value="P:protein deubiquitination"/>
    <property type="evidence" value="ECO:0007669"/>
    <property type="project" value="InterPro"/>
</dbReference>
<sequence>MPASICDPVSNALRLSLTAEESQSSTLLDSRIYSSAKNVLLSKIEFEESGDYQSNVLDGLKSKYVVIRPKKPVLDTKLLKKDGNSGPNTDHMKNSEDGIPKPKRILFPVEKVQLGWQGAWSAGSGMQNVGNTCYLNSTLQALFHVPALANWLVSEAAHSEKCNQQEACVICGMRASLMATQKSAGTPIKPWQVYSKLRLICRHLTPGRQEDAHEFLRYLVEAMEKCYLSNFINSDKLDQYSKETTPLNQILGGYLRSTVRCLACHHLSTTYQHFQDLLLDIRKHSTLDEALDSFFSRERLEDLGYKCEACNKKVSATKQFFIERAPMVLCIALKRFSLVGGKLSKHVQFRKKLSLSKYMYNKNTQQQLSYKLVSLVTHLGPSQNCGHYTAIGQAPNSNYYQFDDSCVRPLPLSAVLGTNAYIMFFEKDNTIEDFNGPSTSTSNSFFGNQVSDNILSRDKSPLKLTLYRNEDRKPIPLNSTQSNPKPESKPIILNSSLGKSTDSNSSNSEPWVVKQNGEVEKVSVQPKIFNGAELKIIDDKKISFILKKQSNEEAPKVKHTKTDTDVNSNAFIGPKLPEKSVLGSKLVKQKSPLEKLEEQMNKGNSSSYIQRNGNTGSKLVPYDSESSSDERFEKLTEDRQKKEEVKEDVRKQKPSRCQSPQHLIVTTKGMHHSWTVSSEDSAPLLSPSLNGDTNKKLKDKEDRLGEVEPSPNTSVSSMSPLSERGESSPPRADPPAIVSTVAPRPATTTPLDTARHLQSVSHRGYGAPISSWNGTHSIISRQVFEERREERKRALNSTDDMDRGRTKKVKKFHHYNRFNNTRNDYNPFQEKQNKMYWGNNFKYRNERRPGHHFNKHHNNNKYKRFNRFSNGNHYRRH</sequence>
<evidence type="ECO:0000256" key="7">
    <source>
        <dbReference type="ARBA" id="ARBA00022807"/>
    </source>
</evidence>
<organism evidence="11 12">
    <name type="scientific">Leptosia nina</name>
    <dbReference type="NCBI Taxonomy" id="320188"/>
    <lineage>
        <taxon>Eukaryota</taxon>
        <taxon>Metazoa</taxon>
        <taxon>Ecdysozoa</taxon>
        <taxon>Arthropoda</taxon>
        <taxon>Hexapoda</taxon>
        <taxon>Insecta</taxon>
        <taxon>Pterygota</taxon>
        <taxon>Neoptera</taxon>
        <taxon>Endopterygota</taxon>
        <taxon>Lepidoptera</taxon>
        <taxon>Glossata</taxon>
        <taxon>Ditrysia</taxon>
        <taxon>Papilionoidea</taxon>
        <taxon>Pieridae</taxon>
        <taxon>Pierinae</taxon>
        <taxon>Leptosia</taxon>
    </lineage>
</organism>
<comment type="subcellular location">
    <subcellularLocation>
        <location evidence="2">Nucleus</location>
        <location evidence="2">Nucleolus</location>
    </subcellularLocation>
</comment>
<comment type="similarity">
    <text evidence="3 8">Belongs to the peptidase C19 family.</text>
</comment>
<dbReference type="PROSITE" id="PS00972">
    <property type="entry name" value="USP_1"/>
    <property type="match status" value="1"/>
</dbReference>
<feature type="compositionally biased region" description="Polar residues" evidence="9">
    <location>
        <begin position="746"/>
        <end position="756"/>
    </location>
</feature>
<dbReference type="PROSITE" id="PS00973">
    <property type="entry name" value="USP_2"/>
    <property type="match status" value="1"/>
</dbReference>
<dbReference type="Proteomes" id="UP001497472">
    <property type="component" value="Unassembled WGS sequence"/>
</dbReference>
<keyword evidence="12" id="KW-1185">Reference proteome</keyword>
<evidence type="ECO:0000256" key="9">
    <source>
        <dbReference type="SAM" id="MobiDB-lite"/>
    </source>
</evidence>
<dbReference type="InterPro" id="IPR028889">
    <property type="entry name" value="USP"/>
</dbReference>
<dbReference type="Pfam" id="PF00443">
    <property type="entry name" value="UCH"/>
    <property type="match status" value="1"/>
</dbReference>
<dbReference type="EMBL" id="CAVLEF010000283">
    <property type="protein sequence ID" value="CAK1556312.1"/>
    <property type="molecule type" value="Genomic_DNA"/>
</dbReference>
<dbReference type="GO" id="GO:0042981">
    <property type="term" value="P:regulation of apoptotic process"/>
    <property type="evidence" value="ECO:0007669"/>
    <property type="project" value="TreeGrafter"/>
</dbReference>
<dbReference type="FunFam" id="3.90.70.10:FF:000119">
    <property type="entry name" value="Ubiquitin specific peptidase 36"/>
    <property type="match status" value="1"/>
</dbReference>
<feature type="domain" description="USP" evidence="10">
    <location>
        <begin position="124"/>
        <end position="428"/>
    </location>
</feature>
<feature type="region of interest" description="Disordered" evidence="9">
    <location>
        <begin position="848"/>
        <end position="877"/>
    </location>
</feature>
<dbReference type="InterPro" id="IPR038765">
    <property type="entry name" value="Papain-like_cys_pep_sf"/>
</dbReference>
<feature type="region of interest" description="Disordered" evidence="9">
    <location>
        <begin position="592"/>
        <end position="662"/>
    </location>
</feature>
<dbReference type="InterPro" id="IPR018200">
    <property type="entry name" value="USP_CS"/>
</dbReference>
<evidence type="ECO:0000313" key="12">
    <source>
        <dbReference type="Proteomes" id="UP001497472"/>
    </source>
</evidence>
<dbReference type="InterPro" id="IPR001394">
    <property type="entry name" value="Peptidase_C19_UCH"/>
</dbReference>
<feature type="compositionally biased region" description="Polar residues" evidence="9">
    <location>
        <begin position="710"/>
        <end position="720"/>
    </location>
</feature>
<protein>
    <recommendedName>
        <fullName evidence="8">Ubiquitin carboxyl-terminal hydrolase</fullName>
        <ecNumber evidence="8">3.4.19.12</ecNumber>
    </recommendedName>
</protein>
<dbReference type="Gene3D" id="3.90.70.10">
    <property type="entry name" value="Cysteine proteinases"/>
    <property type="match status" value="1"/>
</dbReference>
<proteinExistence type="inferred from homology"/>
<evidence type="ECO:0000256" key="5">
    <source>
        <dbReference type="ARBA" id="ARBA00022786"/>
    </source>
</evidence>
<feature type="region of interest" description="Disordered" evidence="9">
    <location>
        <begin position="80"/>
        <end position="100"/>
    </location>
</feature>
<dbReference type="PROSITE" id="PS50235">
    <property type="entry name" value="USP_3"/>
    <property type="match status" value="1"/>
</dbReference>
<evidence type="ECO:0000256" key="6">
    <source>
        <dbReference type="ARBA" id="ARBA00022801"/>
    </source>
</evidence>
<comment type="catalytic activity">
    <reaction evidence="1 8">
        <text>Thiol-dependent hydrolysis of ester, thioester, amide, peptide and isopeptide bonds formed by the C-terminal Gly of ubiquitin (a 76-residue protein attached to proteins as an intracellular targeting signal).</text>
        <dbReference type="EC" id="3.4.19.12"/>
    </reaction>
</comment>
<dbReference type="AlphaFoldDB" id="A0AAV1K556"/>
<accession>A0AAV1K556</accession>
<keyword evidence="5 8" id="KW-0833">Ubl conjugation pathway</keyword>
<reference evidence="11 12" key="1">
    <citation type="submission" date="2023-11" db="EMBL/GenBank/DDBJ databases">
        <authorList>
            <person name="Okamura Y."/>
        </authorList>
    </citation>
    <scope>NUCLEOTIDE SEQUENCE [LARGE SCALE GENOMIC DNA]</scope>
</reference>
<evidence type="ECO:0000313" key="11">
    <source>
        <dbReference type="EMBL" id="CAK1556312.1"/>
    </source>
</evidence>
<dbReference type="GO" id="GO:0006508">
    <property type="term" value="P:proteolysis"/>
    <property type="evidence" value="ECO:0007669"/>
    <property type="project" value="UniProtKB-KW"/>
</dbReference>
<dbReference type="PANTHER" id="PTHR24006:SF758">
    <property type="entry name" value="UBIQUITIN CARBOXYL-TERMINAL HYDROLASE 36"/>
    <property type="match status" value="1"/>
</dbReference>
<keyword evidence="6 8" id="KW-0378">Hydrolase</keyword>